<evidence type="ECO:0000256" key="4">
    <source>
        <dbReference type="ARBA" id="ARBA00023163"/>
    </source>
</evidence>
<dbReference type="InterPro" id="IPR036388">
    <property type="entry name" value="WH-like_DNA-bd_sf"/>
</dbReference>
<reference evidence="5" key="1">
    <citation type="journal article" date="2014" name="Int. J. Syst. Evol. Microbiol.">
        <title>Complete genome sequence of Corynebacterium casei LMG S-19264T (=DSM 44701T), isolated from a smear-ripened cheese.</title>
        <authorList>
            <consortium name="US DOE Joint Genome Institute (JGI-PGF)"/>
            <person name="Walter F."/>
            <person name="Albersmeier A."/>
            <person name="Kalinowski J."/>
            <person name="Ruckert C."/>
        </authorList>
    </citation>
    <scope>NUCLEOTIDE SEQUENCE</scope>
    <source>
        <strain evidence="5">CGMCC 1.15519</strain>
    </source>
</reference>
<comment type="caution">
    <text evidence="5">The sequence shown here is derived from an EMBL/GenBank/DDBJ whole genome shotgun (WGS) entry which is preliminary data.</text>
</comment>
<dbReference type="AlphaFoldDB" id="A0A916ZTQ4"/>
<evidence type="ECO:0000256" key="3">
    <source>
        <dbReference type="ARBA" id="ARBA00023125"/>
    </source>
</evidence>
<keyword evidence="4" id="KW-0804">Transcription</keyword>
<keyword evidence="3" id="KW-0238">DNA-binding</keyword>
<dbReference type="Gene3D" id="1.10.4040.10">
    <property type="entry name" value="Penicillinase repressor domain"/>
    <property type="match status" value="1"/>
</dbReference>
<dbReference type="RefSeq" id="WP_188762629.1">
    <property type="nucleotide sequence ID" value="NZ_BMJM01000005.1"/>
</dbReference>
<sequence length="126" mass="13978">MAEQASERISEAELAVMEVLWADAPLTAMDVAERIDPARGWSDRTVKTMLGRLLAKGVLAFEEDGRRYLYRPLVERAAHVAGSTRQLVDRLFGGRAAPLVAHLAENHALSDDDIAELEALVRELRK</sequence>
<reference evidence="5" key="2">
    <citation type="submission" date="2020-09" db="EMBL/GenBank/DDBJ databases">
        <authorList>
            <person name="Sun Q."/>
            <person name="Zhou Y."/>
        </authorList>
    </citation>
    <scope>NUCLEOTIDE SEQUENCE</scope>
    <source>
        <strain evidence="5">CGMCC 1.15519</strain>
    </source>
</reference>
<evidence type="ECO:0000256" key="1">
    <source>
        <dbReference type="ARBA" id="ARBA00011046"/>
    </source>
</evidence>
<evidence type="ECO:0000313" key="5">
    <source>
        <dbReference type="EMBL" id="GGE12252.1"/>
    </source>
</evidence>
<keyword evidence="2" id="KW-0805">Transcription regulation</keyword>
<accession>A0A916ZTQ4</accession>
<dbReference type="GO" id="GO:0045892">
    <property type="term" value="P:negative regulation of DNA-templated transcription"/>
    <property type="evidence" value="ECO:0007669"/>
    <property type="project" value="InterPro"/>
</dbReference>
<dbReference type="SUPFAM" id="SSF46785">
    <property type="entry name" value="Winged helix' DNA-binding domain"/>
    <property type="match status" value="1"/>
</dbReference>
<dbReference type="InterPro" id="IPR005650">
    <property type="entry name" value="BlaI_family"/>
</dbReference>
<dbReference type="Pfam" id="PF03965">
    <property type="entry name" value="Penicillinase_R"/>
    <property type="match status" value="1"/>
</dbReference>
<protein>
    <submittedName>
        <fullName evidence="5">BlaI family transcriptional regulator</fullName>
    </submittedName>
</protein>
<dbReference type="EMBL" id="BMJM01000005">
    <property type="protein sequence ID" value="GGE12252.1"/>
    <property type="molecule type" value="Genomic_DNA"/>
</dbReference>
<gene>
    <name evidence="5" type="ORF">GCM10011529_18250</name>
</gene>
<evidence type="ECO:0000313" key="6">
    <source>
        <dbReference type="Proteomes" id="UP000635071"/>
    </source>
</evidence>
<comment type="similarity">
    <text evidence="1">Belongs to the BlaI transcriptional regulatory family.</text>
</comment>
<keyword evidence="6" id="KW-1185">Reference proteome</keyword>
<dbReference type="Proteomes" id="UP000635071">
    <property type="component" value="Unassembled WGS sequence"/>
</dbReference>
<name>A0A916ZTQ4_9SPHN</name>
<evidence type="ECO:0000256" key="2">
    <source>
        <dbReference type="ARBA" id="ARBA00023015"/>
    </source>
</evidence>
<organism evidence="5 6">
    <name type="scientific">Sandarakinorhabdus glacialis</name>
    <dbReference type="NCBI Taxonomy" id="1614636"/>
    <lineage>
        <taxon>Bacteria</taxon>
        <taxon>Pseudomonadati</taxon>
        <taxon>Pseudomonadota</taxon>
        <taxon>Alphaproteobacteria</taxon>
        <taxon>Sphingomonadales</taxon>
        <taxon>Sphingosinicellaceae</taxon>
        <taxon>Sandarakinorhabdus</taxon>
    </lineage>
</organism>
<proteinExistence type="inferred from homology"/>
<dbReference type="Gene3D" id="1.10.10.10">
    <property type="entry name" value="Winged helix-like DNA-binding domain superfamily/Winged helix DNA-binding domain"/>
    <property type="match status" value="1"/>
</dbReference>
<dbReference type="InterPro" id="IPR036390">
    <property type="entry name" value="WH_DNA-bd_sf"/>
</dbReference>
<dbReference type="PIRSF" id="PIRSF019455">
    <property type="entry name" value="CopR_AtkY"/>
    <property type="match status" value="1"/>
</dbReference>
<dbReference type="GO" id="GO:0003677">
    <property type="term" value="F:DNA binding"/>
    <property type="evidence" value="ECO:0007669"/>
    <property type="project" value="UniProtKB-KW"/>
</dbReference>